<dbReference type="AlphaFoldDB" id="A0A1G2PJM3"/>
<dbReference type="STRING" id="1802362.A2806_02880"/>
<gene>
    <name evidence="1" type="ORF">A2806_02880</name>
</gene>
<protein>
    <submittedName>
        <fullName evidence="1">Uncharacterized protein</fullName>
    </submittedName>
</protein>
<evidence type="ECO:0000313" key="1">
    <source>
        <dbReference type="EMBL" id="OHA48518.1"/>
    </source>
</evidence>
<proteinExistence type="predicted"/>
<sequence length="255" mass="29437">MRRGLNPMFIKLGDSDETIVGINLGSDFCAEHECGIYHIVRVLGLPQKLTKQNAGVKKLMVTRFDEQTFFFDTREDYSLLTFDAFGRLLGIGEDVWRDEELNPQPKELSAAWSDSHFAIIVAKPYQSFLSDLFEAFKRRDVMIGFTEALGAQNPGLTIMIASRFPKDTRRVLRMKDLRYLRLLDAVAETGIRDILKATNKRYYALTPKWANEDESEILFWLNPQDQQNNNFGWFTLQDLLDWSQDKGPIPKESKN</sequence>
<evidence type="ECO:0000313" key="2">
    <source>
        <dbReference type="Proteomes" id="UP000177629"/>
    </source>
</evidence>
<dbReference type="Proteomes" id="UP000177629">
    <property type="component" value="Unassembled WGS sequence"/>
</dbReference>
<accession>A0A1G2PJM3</accession>
<organism evidence="1 2">
    <name type="scientific">Candidatus Terrybacteria bacterium RIFCSPHIGHO2_01_FULL_48_17</name>
    <dbReference type="NCBI Taxonomy" id="1802362"/>
    <lineage>
        <taxon>Bacteria</taxon>
        <taxon>Candidatus Terryibacteriota</taxon>
    </lineage>
</organism>
<name>A0A1G2PJM3_9BACT</name>
<reference evidence="1 2" key="1">
    <citation type="journal article" date="2016" name="Nat. Commun.">
        <title>Thousands of microbial genomes shed light on interconnected biogeochemical processes in an aquifer system.</title>
        <authorList>
            <person name="Anantharaman K."/>
            <person name="Brown C.T."/>
            <person name="Hug L.A."/>
            <person name="Sharon I."/>
            <person name="Castelle C.J."/>
            <person name="Probst A.J."/>
            <person name="Thomas B.C."/>
            <person name="Singh A."/>
            <person name="Wilkins M.J."/>
            <person name="Karaoz U."/>
            <person name="Brodie E.L."/>
            <person name="Williams K.H."/>
            <person name="Hubbard S.S."/>
            <person name="Banfield J.F."/>
        </authorList>
    </citation>
    <scope>NUCLEOTIDE SEQUENCE [LARGE SCALE GENOMIC DNA]</scope>
</reference>
<comment type="caution">
    <text evidence="1">The sequence shown here is derived from an EMBL/GenBank/DDBJ whole genome shotgun (WGS) entry which is preliminary data.</text>
</comment>
<dbReference type="EMBL" id="MHSS01000006">
    <property type="protein sequence ID" value="OHA48518.1"/>
    <property type="molecule type" value="Genomic_DNA"/>
</dbReference>